<comment type="function">
    <text evidence="9">Part of the tripartite ATP-independent periplasmic (TRAP) transport system.</text>
</comment>
<feature type="transmembrane region" description="Helical" evidence="9">
    <location>
        <begin position="21"/>
        <end position="42"/>
    </location>
</feature>
<evidence type="ECO:0000313" key="12">
    <source>
        <dbReference type="Proteomes" id="UP001055804"/>
    </source>
</evidence>
<evidence type="ECO:0000313" key="11">
    <source>
        <dbReference type="EMBL" id="MCP1335493.1"/>
    </source>
</evidence>
<comment type="subunit">
    <text evidence="9">The complex comprises the extracytoplasmic solute receptor protein and the two transmembrane proteins.</text>
</comment>
<dbReference type="RefSeq" id="WP_269331437.1">
    <property type="nucleotide sequence ID" value="NZ_JAMZFT010000001.1"/>
</dbReference>
<sequence length="173" mass="19013">MTDDASEPGGPRGTGRLARAAAALSDVFGALAGVALAGIVVIVCTEIVLRLFRHSLLVTDEMGAYLNAAVVFLGLAYSLRHGAFIRMEFVYDRLSRPVRRLATWCFVLITTVFVAALVYVAWKHVQYAYVQDTRAISVLATPEWIPQSLMLLGLAALLVQLVAFIWERVRHVP</sequence>
<name>A0A9J6P9G1_9PROT</name>
<reference evidence="11" key="1">
    <citation type="submission" date="2022-06" db="EMBL/GenBank/DDBJ databases">
        <title>Isolation and Genomics of Futiania mangrovii gen. nov., sp. nov., a Rare and Metabolically-versatile member in the Class Alphaproteobacteria.</title>
        <authorList>
            <person name="Liu L."/>
            <person name="Huang W.-C."/>
            <person name="Pan J."/>
            <person name="Li J."/>
            <person name="Huang Y."/>
            <person name="Du H."/>
            <person name="Liu Y."/>
            <person name="Li M."/>
        </authorList>
    </citation>
    <scope>NUCLEOTIDE SEQUENCE</scope>
    <source>
        <strain evidence="11">FT118</strain>
    </source>
</reference>
<evidence type="ECO:0000256" key="9">
    <source>
        <dbReference type="RuleBase" id="RU369079"/>
    </source>
</evidence>
<keyword evidence="6 9" id="KW-1133">Transmembrane helix</keyword>
<evidence type="ECO:0000256" key="2">
    <source>
        <dbReference type="ARBA" id="ARBA00022448"/>
    </source>
</evidence>
<proteinExistence type="inferred from homology"/>
<dbReference type="GO" id="GO:0015740">
    <property type="term" value="P:C4-dicarboxylate transport"/>
    <property type="evidence" value="ECO:0007669"/>
    <property type="project" value="TreeGrafter"/>
</dbReference>
<comment type="caution">
    <text evidence="11">The sequence shown here is derived from an EMBL/GenBank/DDBJ whole genome shotgun (WGS) entry which is preliminary data.</text>
</comment>
<comment type="subcellular location">
    <subcellularLocation>
        <location evidence="1 9">Cell inner membrane</location>
        <topology evidence="1 9">Multi-pass membrane protein</topology>
    </subcellularLocation>
</comment>
<accession>A0A9J6P9G1</accession>
<feature type="transmembrane region" description="Helical" evidence="9">
    <location>
        <begin position="144"/>
        <end position="166"/>
    </location>
</feature>
<evidence type="ECO:0000256" key="5">
    <source>
        <dbReference type="ARBA" id="ARBA00022692"/>
    </source>
</evidence>
<dbReference type="PANTHER" id="PTHR35011:SF10">
    <property type="entry name" value="TRAP TRANSPORTER SMALL PERMEASE PROTEIN"/>
    <property type="match status" value="1"/>
</dbReference>
<keyword evidence="12" id="KW-1185">Reference proteome</keyword>
<feature type="transmembrane region" description="Helical" evidence="9">
    <location>
        <begin position="101"/>
        <end position="122"/>
    </location>
</feature>
<dbReference type="GO" id="GO:0022857">
    <property type="term" value="F:transmembrane transporter activity"/>
    <property type="evidence" value="ECO:0007669"/>
    <property type="project" value="UniProtKB-UniRule"/>
</dbReference>
<dbReference type="InterPro" id="IPR055348">
    <property type="entry name" value="DctQ"/>
</dbReference>
<protein>
    <recommendedName>
        <fullName evidence="9">TRAP transporter small permease protein</fullName>
    </recommendedName>
</protein>
<evidence type="ECO:0000256" key="6">
    <source>
        <dbReference type="ARBA" id="ARBA00022989"/>
    </source>
</evidence>
<evidence type="ECO:0000256" key="4">
    <source>
        <dbReference type="ARBA" id="ARBA00022519"/>
    </source>
</evidence>
<gene>
    <name evidence="11" type="ORF">NJQ99_03630</name>
</gene>
<dbReference type="PANTHER" id="PTHR35011">
    <property type="entry name" value="2,3-DIKETO-L-GULONATE TRAP TRANSPORTER SMALL PERMEASE PROTEIN YIAM"/>
    <property type="match status" value="1"/>
</dbReference>
<keyword evidence="5 9" id="KW-0812">Transmembrane</keyword>
<dbReference type="EMBL" id="JAMZFT010000001">
    <property type="protein sequence ID" value="MCP1335493.1"/>
    <property type="molecule type" value="Genomic_DNA"/>
</dbReference>
<evidence type="ECO:0000259" key="10">
    <source>
        <dbReference type="Pfam" id="PF04290"/>
    </source>
</evidence>
<feature type="transmembrane region" description="Helical" evidence="9">
    <location>
        <begin position="62"/>
        <end position="80"/>
    </location>
</feature>
<comment type="similarity">
    <text evidence="8 9">Belongs to the TRAP transporter small permease family.</text>
</comment>
<feature type="domain" description="Tripartite ATP-independent periplasmic transporters DctQ component" evidence="10">
    <location>
        <begin position="39"/>
        <end position="170"/>
    </location>
</feature>
<dbReference type="Proteomes" id="UP001055804">
    <property type="component" value="Unassembled WGS sequence"/>
</dbReference>
<evidence type="ECO:0000256" key="8">
    <source>
        <dbReference type="ARBA" id="ARBA00038436"/>
    </source>
</evidence>
<dbReference type="Pfam" id="PF04290">
    <property type="entry name" value="DctQ"/>
    <property type="match status" value="1"/>
</dbReference>
<keyword evidence="7 9" id="KW-0472">Membrane</keyword>
<keyword evidence="2 9" id="KW-0813">Transport</keyword>
<evidence type="ECO:0000256" key="1">
    <source>
        <dbReference type="ARBA" id="ARBA00004429"/>
    </source>
</evidence>
<dbReference type="GO" id="GO:0005886">
    <property type="term" value="C:plasma membrane"/>
    <property type="evidence" value="ECO:0007669"/>
    <property type="project" value="UniProtKB-SubCell"/>
</dbReference>
<evidence type="ECO:0000256" key="7">
    <source>
        <dbReference type="ARBA" id="ARBA00023136"/>
    </source>
</evidence>
<keyword evidence="3" id="KW-1003">Cell membrane</keyword>
<evidence type="ECO:0000256" key="3">
    <source>
        <dbReference type="ARBA" id="ARBA00022475"/>
    </source>
</evidence>
<dbReference type="InterPro" id="IPR007387">
    <property type="entry name" value="TRAP_DctQ"/>
</dbReference>
<organism evidence="11 12">
    <name type="scientific">Futiania mangrovi</name>
    <dbReference type="NCBI Taxonomy" id="2959716"/>
    <lineage>
        <taxon>Bacteria</taxon>
        <taxon>Pseudomonadati</taxon>
        <taxon>Pseudomonadota</taxon>
        <taxon>Alphaproteobacteria</taxon>
        <taxon>Futianiales</taxon>
        <taxon>Futianiaceae</taxon>
        <taxon>Futiania</taxon>
    </lineage>
</organism>
<keyword evidence="4 9" id="KW-0997">Cell inner membrane</keyword>
<dbReference type="AlphaFoldDB" id="A0A9J6P9G1"/>